<accession>A0ABY6V751</accession>
<comment type="caution">
    <text evidence="2">The sequence shown here is derived from an EMBL/GenBank/DDBJ whole genome shotgun (WGS) entry which is preliminary data.</text>
</comment>
<dbReference type="InterPro" id="IPR036937">
    <property type="entry name" value="Adhesion_dom_fimbrial_sf"/>
</dbReference>
<sequence>MKSTLSGLILAGGVFALPVYAINISENVYWYDGDNAGQKAATCIYHTPDRQPFADALTLVVDNSLGYGSVLWSWDYATFLADYTLSCTGSGIDNSSNRLQDAVHGNPSNWQLRLTAQGGSDLMPTTNPGVGIRWYFRTPQGEIVKDKPQQTVSAGLDVSASGAGRYVFNPRKTVTLSARAELVNTGNVAYGTPISPLTTQSQLWLEAGTAQSSGINLGQGGITPVTPACRLSTKAYLVDMGRWVAHNSRQMPARGAETPFELQLECSGQIAHLRLRFEDSGTRTSANQNVSLYRESDGESIEGLEVEMLFNGNRINIGDSEALDTGARGHSVNSSAAVYDAAAPIVLTARYVQHNAITSGGKPYIGNINGKVNIWVTYD</sequence>
<reference evidence="2 3" key="1">
    <citation type="submission" date="2019-07" db="EMBL/GenBank/DDBJ databases">
        <authorList>
            <person name="Brisse S."/>
            <person name="Rodrigues C."/>
            <person name="Thorpe H."/>
        </authorList>
    </citation>
    <scope>NUCLEOTIDE SEQUENCE [LARGE SCALE GENOMIC DNA]</scope>
    <source>
        <strain evidence="2">SB6411</strain>
    </source>
</reference>
<proteinExistence type="predicted"/>
<evidence type="ECO:0000313" key="3">
    <source>
        <dbReference type="Proteomes" id="UP000317652"/>
    </source>
</evidence>
<evidence type="ECO:0000259" key="1">
    <source>
        <dbReference type="Pfam" id="PF00419"/>
    </source>
</evidence>
<dbReference type="InterPro" id="IPR008966">
    <property type="entry name" value="Adhesion_dom_sf"/>
</dbReference>
<feature type="domain" description="Fimbrial-type adhesion" evidence="1">
    <location>
        <begin position="224"/>
        <end position="379"/>
    </location>
</feature>
<dbReference type="Proteomes" id="UP000317652">
    <property type="component" value="Unassembled WGS sequence"/>
</dbReference>
<dbReference type="SUPFAM" id="SSF49401">
    <property type="entry name" value="Bacterial adhesins"/>
    <property type="match status" value="1"/>
</dbReference>
<keyword evidence="3" id="KW-1185">Reference proteome</keyword>
<gene>
    <name evidence="2" type="ORF">SB6411_04720</name>
</gene>
<dbReference type="Gene3D" id="2.60.40.1090">
    <property type="entry name" value="Fimbrial-type adhesion domain"/>
    <property type="match status" value="1"/>
</dbReference>
<protein>
    <recommendedName>
        <fullName evidence="1">Fimbrial-type adhesion domain-containing protein</fullName>
    </recommendedName>
</protein>
<evidence type="ECO:0000313" key="2">
    <source>
        <dbReference type="EMBL" id="VUS32071.1"/>
    </source>
</evidence>
<dbReference type="RefSeq" id="WP_142981294.1">
    <property type="nucleotide sequence ID" value="NZ_CABGGS010000003.1"/>
</dbReference>
<organism evidence="2 3">
    <name type="scientific">Klebsiella spallanzanii</name>
    <dbReference type="NCBI Taxonomy" id="2587528"/>
    <lineage>
        <taxon>Bacteria</taxon>
        <taxon>Pseudomonadati</taxon>
        <taxon>Pseudomonadota</taxon>
        <taxon>Gammaproteobacteria</taxon>
        <taxon>Enterobacterales</taxon>
        <taxon>Enterobacteriaceae</taxon>
        <taxon>Klebsiella/Raoultella group</taxon>
        <taxon>Klebsiella</taxon>
    </lineage>
</organism>
<name>A0ABY6V751_9ENTR</name>
<dbReference type="Gene3D" id="2.60.40.3310">
    <property type="match status" value="1"/>
</dbReference>
<dbReference type="Pfam" id="PF00419">
    <property type="entry name" value="Fimbrial"/>
    <property type="match status" value="1"/>
</dbReference>
<dbReference type="EMBL" id="CABGGS010000003">
    <property type="protein sequence ID" value="VUS32071.1"/>
    <property type="molecule type" value="Genomic_DNA"/>
</dbReference>
<dbReference type="InterPro" id="IPR000259">
    <property type="entry name" value="Adhesion_dom_fimbrial"/>
</dbReference>